<feature type="domain" description="F-box" evidence="2">
    <location>
        <begin position="4"/>
        <end position="41"/>
    </location>
</feature>
<feature type="compositionally biased region" description="Acidic residues" evidence="1">
    <location>
        <begin position="98"/>
        <end position="124"/>
    </location>
</feature>
<evidence type="ECO:0000256" key="1">
    <source>
        <dbReference type="SAM" id="MobiDB-lite"/>
    </source>
</evidence>
<dbReference type="SUPFAM" id="SSF81383">
    <property type="entry name" value="F-box domain"/>
    <property type="match status" value="1"/>
</dbReference>
<evidence type="ECO:0000313" key="4">
    <source>
        <dbReference type="Proteomes" id="UP000775872"/>
    </source>
</evidence>
<accession>A0A9P0EKC8</accession>
<dbReference type="InterPro" id="IPR001810">
    <property type="entry name" value="F-box_dom"/>
</dbReference>
<organism evidence="3 4">
    <name type="scientific">Clonostachys solani</name>
    <dbReference type="NCBI Taxonomy" id="160281"/>
    <lineage>
        <taxon>Eukaryota</taxon>
        <taxon>Fungi</taxon>
        <taxon>Dikarya</taxon>
        <taxon>Ascomycota</taxon>
        <taxon>Pezizomycotina</taxon>
        <taxon>Sordariomycetes</taxon>
        <taxon>Hypocreomycetidae</taxon>
        <taxon>Hypocreales</taxon>
        <taxon>Bionectriaceae</taxon>
        <taxon>Clonostachys</taxon>
    </lineage>
</organism>
<dbReference type="AlphaFoldDB" id="A0A9P0EKC8"/>
<proteinExistence type="predicted"/>
<keyword evidence="4" id="KW-1185">Reference proteome</keyword>
<dbReference type="CDD" id="cd09917">
    <property type="entry name" value="F-box_SF"/>
    <property type="match status" value="1"/>
</dbReference>
<feature type="compositionally biased region" description="Acidic residues" evidence="1">
    <location>
        <begin position="575"/>
        <end position="603"/>
    </location>
</feature>
<feature type="compositionally biased region" description="Basic and acidic residues" evidence="1">
    <location>
        <begin position="138"/>
        <end position="157"/>
    </location>
</feature>
<comment type="caution">
    <text evidence="3">The sequence shown here is derived from an EMBL/GenBank/DDBJ whole genome shotgun (WGS) entry which is preliminary data.</text>
</comment>
<dbReference type="InterPro" id="IPR036047">
    <property type="entry name" value="F-box-like_dom_sf"/>
</dbReference>
<dbReference type="Pfam" id="PF12937">
    <property type="entry name" value="F-box-like"/>
    <property type="match status" value="1"/>
</dbReference>
<evidence type="ECO:0000313" key="3">
    <source>
        <dbReference type="EMBL" id="CAH0054606.1"/>
    </source>
</evidence>
<dbReference type="OrthoDB" id="2520703at2759"/>
<dbReference type="Proteomes" id="UP000775872">
    <property type="component" value="Unassembled WGS sequence"/>
</dbReference>
<gene>
    <name evidence="3" type="ORF">CSOL1703_00016673</name>
</gene>
<protein>
    <recommendedName>
        <fullName evidence="2">F-box domain-containing protein</fullName>
    </recommendedName>
</protein>
<feature type="region of interest" description="Disordered" evidence="1">
    <location>
        <begin position="571"/>
        <end position="603"/>
    </location>
</feature>
<evidence type="ECO:0000259" key="2">
    <source>
        <dbReference type="Pfam" id="PF12937"/>
    </source>
</evidence>
<dbReference type="EMBL" id="CABFOC020000050">
    <property type="protein sequence ID" value="CAH0054606.1"/>
    <property type="molecule type" value="Genomic_DNA"/>
</dbReference>
<name>A0A9P0EKC8_9HYPO</name>
<sequence>MPLQNLPPEIQCQIFSYLVTNDGPSHIHAVLKTCKRLRDVALPFSVQTFRNTSSPFDPDSSGQVCGTRSIRFLRYILMTKPELAKNVKTVILGQFELPGDEEEEWEDGSSQDDEEIGHEDESDQDGVGSDPGSDSGGQDDRQGAERGGRESDDGDEISKIEKECLTEAELALFKQRINEALTPETDDYYEDGRALWFRDLRENHTDAQIAMILLVCPNIERLYFAEPDSPKNVLLVLNLASNTQNSQTRPLSNLREVYHESEDDSYGYLLLYEHAIPLFRIPSVRSYGCVLANGSDEAGRAFAHIPRRSSSVEEITLYKSFCTALFINNVFGACKTLRSFEFTPAVSHVDNDRMMPRDIMDAILPHANTFENLHINLEDDEDKAWAGPDDRIYMGTDLRRMVALKRLVAGMQSLTGFLDGQPDEVWGDSPPLEVKGAPRLVECIPDSLEHLEIHGCGKAILDQAGELLGVIESGSRFKNLRRVRFLFNGEKIDPAEVQLSCNSPSVTLDVVFQSRHNRIYDVGQSLHTEERDVSNICSRIFAEDLREQWLQIRGGDVGSATVNQGVYRAPGIDIPLEEDDQEEVGTEEEGSDDDNAAAADDDD</sequence>
<reference evidence="3" key="1">
    <citation type="submission" date="2021-10" db="EMBL/GenBank/DDBJ databases">
        <authorList>
            <person name="Piombo E."/>
        </authorList>
    </citation>
    <scope>NUCLEOTIDE SEQUENCE</scope>
</reference>
<feature type="region of interest" description="Disordered" evidence="1">
    <location>
        <begin position="98"/>
        <end position="157"/>
    </location>
</feature>